<protein>
    <submittedName>
        <fullName evidence="3">Methyltransferase domain-containing protein</fullName>
    </submittedName>
</protein>
<dbReference type="Gene3D" id="3.40.50.150">
    <property type="entry name" value="Vaccinia Virus protein VP39"/>
    <property type="match status" value="1"/>
</dbReference>
<dbReference type="Pfam" id="PF13847">
    <property type="entry name" value="Methyltransf_31"/>
    <property type="match status" value="1"/>
</dbReference>
<dbReference type="EMBL" id="WXYO01000006">
    <property type="protein sequence ID" value="NAS13244.1"/>
    <property type="molecule type" value="Genomic_DNA"/>
</dbReference>
<evidence type="ECO:0000256" key="1">
    <source>
        <dbReference type="SAM" id="SignalP"/>
    </source>
</evidence>
<keyword evidence="3" id="KW-0808">Transferase</keyword>
<keyword evidence="4" id="KW-1185">Reference proteome</keyword>
<accession>A0A6L9EEQ6</accession>
<dbReference type="GO" id="GO:0032259">
    <property type="term" value="P:methylation"/>
    <property type="evidence" value="ECO:0007669"/>
    <property type="project" value="UniProtKB-KW"/>
</dbReference>
<dbReference type="AlphaFoldDB" id="A0A6L9EEQ6"/>
<dbReference type="PANTHER" id="PTHR43861">
    <property type="entry name" value="TRANS-ACONITATE 2-METHYLTRANSFERASE-RELATED"/>
    <property type="match status" value="1"/>
</dbReference>
<evidence type="ECO:0000313" key="3">
    <source>
        <dbReference type="EMBL" id="NAS13244.1"/>
    </source>
</evidence>
<keyword evidence="3" id="KW-0489">Methyltransferase</keyword>
<dbReference type="Proteomes" id="UP000475249">
    <property type="component" value="Unassembled WGS sequence"/>
</dbReference>
<reference evidence="3 4" key="1">
    <citation type="submission" date="2020-01" db="EMBL/GenBank/DDBJ databases">
        <title>Bacteria diversity of Porities sp.</title>
        <authorList>
            <person name="Wang G."/>
        </authorList>
    </citation>
    <scope>NUCLEOTIDE SEQUENCE [LARGE SCALE GENOMIC DNA]</scope>
    <source>
        <strain evidence="3 4">R33</strain>
    </source>
</reference>
<dbReference type="SUPFAM" id="SSF53335">
    <property type="entry name" value="S-adenosyl-L-methionine-dependent methyltransferases"/>
    <property type="match status" value="1"/>
</dbReference>
<name>A0A6L9EEQ6_9FLAO</name>
<organism evidence="3 4">
    <name type="scientific">Poritiphilus flavus</name>
    <dbReference type="NCBI Taxonomy" id="2697053"/>
    <lineage>
        <taxon>Bacteria</taxon>
        <taxon>Pseudomonadati</taxon>
        <taxon>Bacteroidota</taxon>
        <taxon>Flavobacteriia</taxon>
        <taxon>Flavobacteriales</taxon>
        <taxon>Flavobacteriaceae</taxon>
        <taxon>Poritiphilus</taxon>
    </lineage>
</organism>
<dbReference type="GO" id="GO:0008168">
    <property type="term" value="F:methyltransferase activity"/>
    <property type="evidence" value="ECO:0007669"/>
    <property type="project" value="UniProtKB-KW"/>
</dbReference>
<dbReference type="CDD" id="cd02440">
    <property type="entry name" value="AdoMet_MTases"/>
    <property type="match status" value="1"/>
</dbReference>
<keyword evidence="1" id="KW-0732">Signal</keyword>
<evidence type="ECO:0000259" key="2">
    <source>
        <dbReference type="Pfam" id="PF13847"/>
    </source>
</evidence>
<feature type="signal peptide" evidence="1">
    <location>
        <begin position="1"/>
        <end position="22"/>
    </location>
</feature>
<dbReference type="InterPro" id="IPR029063">
    <property type="entry name" value="SAM-dependent_MTases_sf"/>
</dbReference>
<sequence>MQSKNIKLIVLALLLGSFNAWAQYTEDEWKERDEWMDVSRIFNAAGLDSGNNVADVGCHEGYLSMHLAKEVGEKGKVYSVDIKEYRLEALQRNAKKRGLKNITTVLGDYDDPKLPEKALDVVFVVDTYHEMEDYMAILGHIKKSLKPGGRIVLIEKLKDHARNKSRKDQTRAHTLSPKYVRKELKEAGFSISTEIKDMGDWENEKSKTIWMLVGVVPSA</sequence>
<feature type="chain" id="PRO_5026689611" evidence="1">
    <location>
        <begin position="23"/>
        <end position="219"/>
    </location>
</feature>
<dbReference type="InterPro" id="IPR025714">
    <property type="entry name" value="Methyltranfer_dom"/>
</dbReference>
<evidence type="ECO:0000313" key="4">
    <source>
        <dbReference type="Proteomes" id="UP000475249"/>
    </source>
</evidence>
<comment type="caution">
    <text evidence="3">The sequence shown here is derived from an EMBL/GenBank/DDBJ whole genome shotgun (WGS) entry which is preliminary data.</text>
</comment>
<proteinExistence type="predicted"/>
<dbReference type="RefSeq" id="WP_161436283.1">
    <property type="nucleotide sequence ID" value="NZ_WXYO01000006.1"/>
</dbReference>
<gene>
    <name evidence="3" type="ORF">GTQ38_14600</name>
</gene>
<feature type="domain" description="Methyltransferase" evidence="2">
    <location>
        <begin position="48"/>
        <end position="188"/>
    </location>
</feature>